<dbReference type="RefSeq" id="WP_172690447.1">
    <property type="nucleotide sequence ID" value="NZ_KY000069.1"/>
</dbReference>
<dbReference type="Gene3D" id="2.60.130.10">
    <property type="entry name" value="Aromatic compound dioxygenase"/>
    <property type="match status" value="1"/>
</dbReference>
<dbReference type="GO" id="GO:0008199">
    <property type="term" value="F:ferric iron binding"/>
    <property type="evidence" value="ECO:0007669"/>
    <property type="project" value="InterPro"/>
</dbReference>
<name>A0A2Z2Q3Y3_9HYPH</name>
<sequence length="273" mass="30149">MKAVEDHIEEAPNEFLISRRVALGAGIGAIFAPVSGLVATASAATATDKIKEAAKIDDFLKNIPNICRVATQTVEGPYYIKQSIIRSDIRDGEPGRTLHLSFQIVDANTGCKPVPGALVSIWHCNAKGQYSGYIHNDPNFFPNIERVNEKGHYPEETPERFLRGAQTTDAEGKVSFTTIFPGWYTPRAIHIHVRVYLNDKDLMTTQVYFPQEVIDQVLTLDEAYKDRGATIFTNENDMVRRQSGISGQEDIIKITVNDDGSLAGFIVLGASHI</sequence>
<dbReference type="PANTHER" id="PTHR34315:SF1">
    <property type="entry name" value="INTRADIOL RING-CLEAVAGE DIOXYGENASES DOMAIN-CONTAINING PROTEIN-RELATED"/>
    <property type="match status" value="1"/>
</dbReference>
<evidence type="ECO:0000313" key="2">
    <source>
        <dbReference type="EMBL" id="ASK48472.1"/>
    </source>
</evidence>
<dbReference type="InterPro" id="IPR015889">
    <property type="entry name" value="Intradiol_dOase_core"/>
</dbReference>
<proteinExistence type="predicted"/>
<keyword evidence="2" id="KW-0614">Plasmid</keyword>
<feature type="domain" description="Intradiol ring-cleavage dioxygenases" evidence="1">
    <location>
        <begin position="75"/>
        <end position="212"/>
    </location>
</feature>
<dbReference type="CDD" id="cd03457">
    <property type="entry name" value="intradiol_dioxygenase_like"/>
    <property type="match status" value="1"/>
</dbReference>
<reference evidence="2" key="1">
    <citation type="submission" date="2016-10" db="EMBL/GenBank/DDBJ databases">
        <title>Agrobacterium Ti plasmids: Classification based on T-DNA and Vir regions organization.</title>
        <authorList>
            <person name="Nabi N."/>
            <person name="Vial L."/>
            <person name="Ben Hafsa A."/>
            <person name="Chapulliot D."/>
            <person name="Berard A."/>
            <person name="Chauveau A."/>
            <person name="Le Paslier M.-C."/>
            <person name="Harzallah Skhiri F."/>
            <person name="Brunel D."/>
            <person name="Nesme X."/>
            <person name="Chaouachi M."/>
        </authorList>
    </citation>
    <scope>NUCLEOTIDE SEQUENCE</scope>
    <source>
        <strain evidence="2">Tun176</strain>
        <plasmid evidence="2">pTi_Tun176</plasmid>
    </source>
</reference>
<protein>
    <recommendedName>
        <fullName evidence="1">Intradiol ring-cleavage dioxygenases domain-containing protein</fullName>
    </recommendedName>
</protein>
<dbReference type="EMBL" id="KY000069">
    <property type="protein sequence ID" value="ASK48472.1"/>
    <property type="molecule type" value="Genomic_DNA"/>
</dbReference>
<accession>A0A2Z2Q3Y3</accession>
<evidence type="ECO:0000259" key="1">
    <source>
        <dbReference type="Pfam" id="PF00775"/>
    </source>
</evidence>
<dbReference type="SUPFAM" id="SSF49482">
    <property type="entry name" value="Aromatic compound dioxygenase"/>
    <property type="match status" value="1"/>
</dbReference>
<dbReference type="Pfam" id="PF00775">
    <property type="entry name" value="Dioxygenase_C"/>
    <property type="match status" value="1"/>
</dbReference>
<dbReference type="AlphaFoldDB" id="A0A2Z2Q3Y3"/>
<dbReference type="GO" id="GO:0016702">
    <property type="term" value="F:oxidoreductase activity, acting on single donors with incorporation of molecular oxygen, incorporation of two atoms of oxygen"/>
    <property type="evidence" value="ECO:0007669"/>
    <property type="project" value="InterPro"/>
</dbReference>
<organism evidence="2">
    <name type="scientific">Agrobacterium deltaense</name>
    <dbReference type="NCBI Taxonomy" id="1183412"/>
    <lineage>
        <taxon>Bacteria</taxon>
        <taxon>Pseudomonadati</taxon>
        <taxon>Pseudomonadota</taxon>
        <taxon>Alphaproteobacteria</taxon>
        <taxon>Hyphomicrobiales</taxon>
        <taxon>Rhizobiaceae</taxon>
        <taxon>Rhizobium/Agrobacterium group</taxon>
        <taxon>Agrobacterium</taxon>
    </lineage>
</organism>
<dbReference type="InterPro" id="IPR000627">
    <property type="entry name" value="Intradiol_dOase_C"/>
</dbReference>
<dbReference type="PANTHER" id="PTHR34315">
    <property type="match status" value="1"/>
</dbReference>
<geneLocation type="plasmid" evidence="2">
    <name>pTi_Tun176</name>
</geneLocation>